<comment type="caution">
    <text evidence="3">The sequence shown here is derived from an EMBL/GenBank/DDBJ whole genome shotgun (WGS) entry which is preliminary data.</text>
</comment>
<evidence type="ECO:0000256" key="2">
    <source>
        <dbReference type="SAM" id="Phobius"/>
    </source>
</evidence>
<keyword evidence="2" id="KW-0812">Transmembrane</keyword>
<dbReference type="Proteomes" id="UP000242180">
    <property type="component" value="Unassembled WGS sequence"/>
</dbReference>
<dbReference type="InterPro" id="IPR036514">
    <property type="entry name" value="SGNH_hydro_sf"/>
</dbReference>
<reference evidence="3 4" key="1">
    <citation type="submission" date="2016-07" db="EMBL/GenBank/DDBJ databases">
        <title>Pervasive Adenine N6-methylation of Active Genes in Fungi.</title>
        <authorList>
            <consortium name="DOE Joint Genome Institute"/>
            <person name="Mondo S.J."/>
            <person name="Dannebaum R.O."/>
            <person name="Kuo R.C."/>
            <person name="Labutti K."/>
            <person name="Haridas S."/>
            <person name="Kuo A."/>
            <person name="Salamov A."/>
            <person name="Ahrendt S.R."/>
            <person name="Lipzen A."/>
            <person name="Sullivan W."/>
            <person name="Andreopoulos W.B."/>
            <person name="Clum A."/>
            <person name="Lindquist E."/>
            <person name="Daum C."/>
            <person name="Ramamoorthy G.K."/>
            <person name="Gryganskyi A."/>
            <person name="Culley D."/>
            <person name="Magnuson J.K."/>
            <person name="James T.Y."/>
            <person name="O'Malley M.A."/>
            <person name="Stajich J.E."/>
            <person name="Spatafora J.W."/>
            <person name="Visel A."/>
            <person name="Grigoriev I.V."/>
        </authorList>
    </citation>
    <scope>NUCLEOTIDE SEQUENCE [LARGE SCALE GENOMIC DNA]</scope>
    <source>
        <strain evidence="3 4">NRRL 2496</strain>
    </source>
</reference>
<accession>A0A1X2HP27</accession>
<dbReference type="EMBL" id="MCGN01000002">
    <property type="protein sequence ID" value="ORZ01107.1"/>
    <property type="molecule type" value="Genomic_DNA"/>
</dbReference>
<name>A0A1X2HP27_SYNRA</name>
<keyword evidence="1" id="KW-0732">Signal</keyword>
<protein>
    <submittedName>
        <fullName evidence="3">GDSL-like Lipase/Acylhydrolase-domain-containing protein</fullName>
    </submittedName>
</protein>
<keyword evidence="4" id="KW-1185">Reference proteome</keyword>
<keyword evidence="2" id="KW-1133">Transmembrane helix</keyword>
<dbReference type="OMA" id="EVHPSER"/>
<proteinExistence type="predicted"/>
<dbReference type="InterPro" id="IPR001087">
    <property type="entry name" value="GDSL"/>
</dbReference>
<dbReference type="InParanoid" id="A0A1X2HP27"/>
<dbReference type="SUPFAM" id="SSF52266">
    <property type="entry name" value="SGNH hydrolase"/>
    <property type="match status" value="1"/>
</dbReference>
<sequence>MALETGSVKNLVVFGDSYSDVGNFNRWTNGPVWSEDVAVGWNASLHSFAYSGAACDNALFPNISAEEQMPSLRDQLEMFYSLQMDLDPAETVYAIWVGTNDIQKAHDQVHGEATPDVSSVAYCINEQVRNLRKIFGAQRIMVFNVPPLERMPFFANHERVMEWAAAAHELNTLLQRDVIQLNKHHRGLQLDLMDIHSLLNDVVENPTLFGFENATLAYLDACRNGACKSAMDQYVWWDRTHLTGGAHRVIANSVLLAGSYVPSTSLDTPYIDVEALLEKPDSQYRSPVYISPPNTGLLDDLVHAWETATVTPLFAPALEVDAGFQWSAAFSLVATLLFLCVIVLIWLRRRHDNQQKRMRIGLLGNEQKRRRTFSPFLNKSAPLIHITSSDPMHEVSR</sequence>
<dbReference type="InterPro" id="IPR050592">
    <property type="entry name" value="GDSL_lipolytic_enzyme"/>
</dbReference>
<dbReference type="GO" id="GO:0016788">
    <property type="term" value="F:hydrolase activity, acting on ester bonds"/>
    <property type="evidence" value="ECO:0007669"/>
    <property type="project" value="InterPro"/>
</dbReference>
<evidence type="ECO:0000313" key="4">
    <source>
        <dbReference type="Proteomes" id="UP000242180"/>
    </source>
</evidence>
<dbReference type="CDD" id="cd01846">
    <property type="entry name" value="fatty_acyltransferase_like"/>
    <property type="match status" value="1"/>
</dbReference>
<organism evidence="3 4">
    <name type="scientific">Syncephalastrum racemosum</name>
    <name type="common">Filamentous fungus</name>
    <dbReference type="NCBI Taxonomy" id="13706"/>
    <lineage>
        <taxon>Eukaryota</taxon>
        <taxon>Fungi</taxon>
        <taxon>Fungi incertae sedis</taxon>
        <taxon>Mucoromycota</taxon>
        <taxon>Mucoromycotina</taxon>
        <taxon>Mucoromycetes</taxon>
        <taxon>Mucorales</taxon>
        <taxon>Syncephalastraceae</taxon>
        <taxon>Syncephalastrum</taxon>
    </lineage>
</organism>
<evidence type="ECO:0000313" key="3">
    <source>
        <dbReference type="EMBL" id="ORZ01107.1"/>
    </source>
</evidence>
<dbReference type="OrthoDB" id="1600564at2759"/>
<dbReference type="AlphaFoldDB" id="A0A1X2HP27"/>
<feature type="transmembrane region" description="Helical" evidence="2">
    <location>
        <begin position="326"/>
        <end position="347"/>
    </location>
</feature>
<gene>
    <name evidence="3" type="ORF">BCR43DRAFT_512019</name>
</gene>
<dbReference type="PANTHER" id="PTHR45642:SF139">
    <property type="entry name" value="SGNH HYDROLASE-TYPE ESTERASE DOMAIN-CONTAINING PROTEIN"/>
    <property type="match status" value="1"/>
</dbReference>
<dbReference type="PANTHER" id="PTHR45642">
    <property type="entry name" value="GDSL ESTERASE/LIPASE EXL3"/>
    <property type="match status" value="1"/>
</dbReference>
<dbReference type="Gene3D" id="3.40.50.1110">
    <property type="entry name" value="SGNH hydrolase"/>
    <property type="match status" value="1"/>
</dbReference>
<keyword evidence="2" id="KW-0472">Membrane</keyword>
<dbReference type="Pfam" id="PF00657">
    <property type="entry name" value="Lipase_GDSL"/>
    <property type="match status" value="1"/>
</dbReference>
<keyword evidence="3" id="KW-0378">Hydrolase</keyword>
<evidence type="ECO:0000256" key="1">
    <source>
        <dbReference type="ARBA" id="ARBA00022729"/>
    </source>
</evidence>